<dbReference type="EMBL" id="LAZR01005441">
    <property type="protein sequence ID" value="KKM99924.1"/>
    <property type="molecule type" value="Genomic_DNA"/>
</dbReference>
<proteinExistence type="predicted"/>
<evidence type="ECO:0000313" key="1">
    <source>
        <dbReference type="EMBL" id="KKM99924.1"/>
    </source>
</evidence>
<gene>
    <name evidence="1" type="ORF">LCGC14_1143040</name>
</gene>
<accession>A0A0F9LXV3</accession>
<sequence length="52" mass="6506">MKNIRFKNIEIEFILKLMRENRFKIFSKEKHVRIAKEIKLKLQKDWDHNHGI</sequence>
<evidence type="ECO:0008006" key="2">
    <source>
        <dbReference type="Google" id="ProtNLM"/>
    </source>
</evidence>
<organism evidence="1">
    <name type="scientific">marine sediment metagenome</name>
    <dbReference type="NCBI Taxonomy" id="412755"/>
    <lineage>
        <taxon>unclassified sequences</taxon>
        <taxon>metagenomes</taxon>
        <taxon>ecological metagenomes</taxon>
    </lineage>
</organism>
<name>A0A0F9LXV3_9ZZZZ</name>
<reference evidence="1" key="1">
    <citation type="journal article" date="2015" name="Nature">
        <title>Complex archaea that bridge the gap between prokaryotes and eukaryotes.</title>
        <authorList>
            <person name="Spang A."/>
            <person name="Saw J.H."/>
            <person name="Jorgensen S.L."/>
            <person name="Zaremba-Niedzwiedzka K."/>
            <person name="Martijn J."/>
            <person name="Lind A.E."/>
            <person name="van Eijk R."/>
            <person name="Schleper C."/>
            <person name="Guy L."/>
            <person name="Ettema T.J."/>
        </authorList>
    </citation>
    <scope>NUCLEOTIDE SEQUENCE</scope>
</reference>
<dbReference type="AlphaFoldDB" id="A0A0F9LXV3"/>
<comment type="caution">
    <text evidence="1">The sequence shown here is derived from an EMBL/GenBank/DDBJ whole genome shotgun (WGS) entry which is preliminary data.</text>
</comment>
<protein>
    <recommendedName>
        <fullName evidence="2">Fur-regulated basic protein FbpA</fullName>
    </recommendedName>
</protein>